<dbReference type="EMBL" id="BARS01035029">
    <property type="protein sequence ID" value="GAG14802.1"/>
    <property type="molecule type" value="Genomic_DNA"/>
</dbReference>
<evidence type="ECO:0000313" key="1">
    <source>
        <dbReference type="EMBL" id="GAG14802.1"/>
    </source>
</evidence>
<gene>
    <name evidence="1" type="ORF">S01H1_54037</name>
</gene>
<comment type="caution">
    <text evidence="1">The sequence shown here is derived from an EMBL/GenBank/DDBJ whole genome shotgun (WGS) entry which is preliminary data.</text>
</comment>
<protein>
    <submittedName>
        <fullName evidence="1">Uncharacterized protein</fullName>
    </submittedName>
</protein>
<dbReference type="PANTHER" id="PTHR41287">
    <property type="match status" value="1"/>
</dbReference>
<dbReference type="InterPro" id="IPR005021">
    <property type="entry name" value="Terminase_largesu-like"/>
</dbReference>
<name>X0VUI7_9ZZZZ</name>
<accession>X0VUI7</accession>
<dbReference type="PANTHER" id="PTHR41287:SF1">
    <property type="entry name" value="PROTEIN YMFN"/>
    <property type="match status" value="1"/>
</dbReference>
<dbReference type="AlphaFoldDB" id="X0VUI7"/>
<reference evidence="1" key="1">
    <citation type="journal article" date="2014" name="Front. Microbiol.">
        <title>High frequency of phylogenetically diverse reductive dehalogenase-homologous genes in deep subseafloor sedimentary metagenomes.</title>
        <authorList>
            <person name="Kawai M."/>
            <person name="Futagami T."/>
            <person name="Toyoda A."/>
            <person name="Takaki Y."/>
            <person name="Nishi S."/>
            <person name="Hori S."/>
            <person name="Arai W."/>
            <person name="Tsubouchi T."/>
            <person name="Morono Y."/>
            <person name="Uchiyama I."/>
            <person name="Ito T."/>
            <person name="Fujiyama A."/>
            <person name="Inagaki F."/>
            <person name="Takami H."/>
        </authorList>
    </citation>
    <scope>NUCLEOTIDE SEQUENCE</scope>
    <source>
        <strain evidence="1">Expedition CK06-06</strain>
    </source>
</reference>
<organism evidence="1">
    <name type="scientific">marine sediment metagenome</name>
    <dbReference type="NCBI Taxonomy" id="412755"/>
    <lineage>
        <taxon>unclassified sequences</taxon>
        <taxon>metagenomes</taxon>
        <taxon>ecological metagenomes</taxon>
    </lineage>
</organism>
<feature type="non-terminal residue" evidence="1">
    <location>
        <position position="80"/>
    </location>
</feature>
<sequence length="80" mass="9349">MSDVLSGKVLTCKWVVLAVKRHKQDLKRFSGKGAEYYFDLEAGMRVIKFFEFLKHSKGEWAGQVFKLSPWQQFVVYIIFG</sequence>
<proteinExistence type="predicted"/>